<evidence type="ECO:0000313" key="3">
    <source>
        <dbReference type="Proteomes" id="UP001055156"/>
    </source>
</evidence>
<keyword evidence="3" id="KW-1185">Reference proteome</keyword>
<dbReference type="EMBL" id="BPQV01000001">
    <property type="protein sequence ID" value="GJE25279.1"/>
    <property type="molecule type" value="Genomic_DNA"/>
</dbReference>
<name>A0ABQ4T454_METOR</name>
<proteinExistence type="predicted"/>
<reference evidence="2" key="1">
    <citation type="journal article" date="2021" name="Front. Microbiol.">
        <title>Comprehensive Comparative Genomics and Phenotyping of Methylobacterium Species.</title>
        <authorList>
            <person name="Alessa O."/>
            <person name="Ogura Y."/>
            <person name="Fujitani Y."/>
            <person name="Takami H."/>
            <person name="Hayashi T."/>
            <person name="Sahin N."/>
            <person name="Tani A."/>
        </authorList>
    </citation>
    <scope>NUCLEOTIDE SEQUENCE</scope>
    <source>
        <strain evidence="2">NBRC 15689</strain>
    </source>
</reference>
<organism evidence="2 3">
    <name type="scientific">Methylobacterium organophilum</name>
    <dbReference type="NCBI Taxonomy" id="410"/>
    <lineage>
        <taxon>Bacteria</taxon>
        <taxon>Pseudomonadati</taxon>
        <taxon>Pseudomonadota</taxon>
        <taxon>Alphaproteobacteria</taxon>
        <taxon>Hyphomicrobiales</taxon>
        <taxon>Methylobacteriaceae</taxon>
        <taxon>Methylobacterium</taxon>
    </lineage>
</organism>
<feature type="region of interest" description="Disordered" evidence="1">
    <location>
        <begin position="1"/>
        <end position="52"/>
    </location>
</feature>
<gene>
    <name evidence="2" type="ORF">LKMONMHP_0114</name>
</gene>
<comment type="caution">
    <text evidence="2">The sequence shown here is derived from an EMBL/GenBank/DDBJ whole genome shotgun (WGS) entry which is preliminary data.</text>
</comment>
<accession>A0ABQ4T454</accession>
<evidence type="ECO:0000313" key="2">
    <source>
        <dbReference type="EMBL" id="GJE25279.1"/>
    </source>
</evidence>
<dbReference type="Proteomes" id="UP001055156">
    <property type="component" value="Unassembled WGS sequence"/>
</dbReference>
<sequence>MVRTANVGGAQSVSATDFNERVKRLLADKPESAKPVPKSKSNNRGPRVGPKT</sequence>
<evidence type="ECO:0000256" key="1">
    <source>
        <dbReference type="SAM" id="MobiDB-lite"/>
    </source>
</evidence>
<reference evidence="2" key="2">
    <citation type="submission" date="2021-08" db="EMBL/GenBank/DDBJ databases">
        <authorList>
            <person name="Tani A."/>
            <person name="Ola A."/>
            <person name="Ogura Y."/>
            <person name="Katsura K."/>
            <person name="Hayashi T."/>
        </authorList>
    </citation>
    <scope>NUCLEOTIDE SEQUENCE</scope>
    <source>
        <strain evidence="2">NBRC 15689</strain>
    </source>
</reference>
<feature type="compositionally biased region" description="Basic and acidic residues" evidence="1">
    <location>
        <begin position="18"/>
        <end position="32"/>
    </location>
</feature>
<protein>
    <submittedName>
        <fullName evidence="2">Uncharacterized protein</fullName>
    </submittedName>
</protein>